<dbReference type="Proteomes" id="UP000604046">
    <property type="component" value="Unassembled WGS sequence"/>
</dbReference>
<reference evidence="1" key="1">
    <citation type="submission" date="2021-02" db="EMBL/GenBank/DDBJ databases">
        <authorList>
            <person name="Dougan E. K."/>
            <person name="Rhodes N."/>
            <person name="Thang M."/>
            <person name="Chan C."/>
        </authorList>
    </citation>
    <scope>NUCLEOTIDE SEQUENCE</scope>
</reference>
<proteinExistence type="predicted"/>
<name>A0A812KC81_9DINO</name>
<organism evidence="1 2">
    <name type="scientific">Symbiodinium natans</name>
    <dbReference type="NCBI Taxonomy" id="878477"/>
    <lineage>
        <taxon>Eukaryota</taxon>
        <taxon>Sar</taxon>
        <taxon>Alveolata</taxon>
        <taxon>Dinophyceae</taxon>
        <taxon>Suessiales</taxon>
        <taxon>Symbiodiniaceae</taxon>
        <taxon>Symbiodinium</taxon>
    </lineage>
</organism>
<protein>
    <submittedName>
        <fullName evidence="1">GST3 protein</fullName>
    </submittedName>
</protein>
<gene>
    <name evidence="1" type="primary">GST3</name>
    <name evidence="1" type="ORF">SNAT2548_LOCUS8839</name>
</gene>
<dbReference type="AlphaFoldDB" id="A0A812KC81"/>
<evidence type="ECO:0000313" key="1">
    <source>
        <dbReference type="EMBL" id="CAE7226617.1"/>
    </source>
</evidence>
<evidence type="ECO:0000313" key="2">
    <source>
        <dbReference type="Proteomes" id="UP000604046"/>
    </source>
</evidence>
<dbReference type="OrthoDB" id="460343at2759"/>
<comment type="caution">
    <text evidence="1">The sequence shown here is derived from an EMBL/GenBank/DDBJ whole genome shotgun (WGS) entry which is preliminary data.</text>
</comment>
<keyword evidence="2" id="KW-1185">Reference proteome</keyword>
<dbReference type="EMBL" id="CAJNDS010000668">
    <property type="protein sequence ID" value="CAE7226617.1"/>
    <property type="molecule type" value="Genomic_DNA"/>
</dbReference>
<accession>A0A812KC81</accession>
<sequence length="93" mass="11307">MNKNSCTMDSCQKVFRQLEHVLWSWWTDIPWLNLDVARRMFAQHEKLKLKDVTSWRKVAQGINFPRFEYVAYQMWTMLHEGRVLGSQPQEEFE</sequence>